<keyword evidence="2 6" id="KW-0812">Transmembrane</keyword>
<sequence length="318" mass="35190">MGDLPPDESRGPTLNIVCWLGAGISTTTVLLRLYSRRYLTRNLDWSDALIVIAAILHIASTALSSVAISYGAGRHLIYIPPENITPVLYYSTILQPVGIPAFCIPKLSVVLFIVKLMGVEQKGAWLLWGSIGILFACHILSPVMLFAQCNPPDHLWHTMEPAKCLPSEVLHTITYVGGAWSAFTDLLLAVYPAVILRKVRVKRSKKIGIILIMGLGFFAMIAAIIKTTQLSNNNSPDASYDLFGLILTTYIETDIVIMAACAPTLPKLFKKLFRKDEDSKYNPTYNSRSNPRGYQAFDSENNRIVALEALPIKVDPRQ</sequence>
<reference evidence="8 9" key="1">
    <citation type="journal article" date="2018" name="Sci. Rep.">
        <title>Comparative genomics provides insights into the lifestyle and reveals functional heterogeneity of dark septate endophytic fungi.</title>
        <authorList>
            <person name="Knapp D.G."/>
            <person name="Nemeth J.B."/>
            <person name="Barry K."/>
            <person name="Hainaut M."/>
            <person name="Henrissat B."/>
            <person name="Johnson J."/>
            <person name="Kuo A."/>
            <person name="Lim J.H.P."/>
            <person name="Lipzen A."/>
            <person name="Nolan M."/>
            <person name="Ohm R.A."/>
            <person name="Tamas L."/>
            <person name="Grigoriev I.V."/>
            <person name="Spatafora J.W."/>
            <person name="Nagy L.G."/>
            <person name="Kovacs G.M."/>
        </authorList>
    </citation>
    <scope>NUCLEOTIDE SEQUENCE [LARGE SCALE GENOMIC DNA]</scope>
    <source>
        <strain evidence="8 9">DSE2036</strain>
    </source>
</reference>
<feature type="transmembrane region" description="Helical" evidence="6">
    <location>
        <begin position="245"/>
        <end position="265"/>
    </location>
</feature>
<evidence type="ECO:0000313" key="8">
    <source>
        <dbReference type="EMBL" id="PVH93146.1"/>
    </source>
</evidence>
<gene>
    <name evidence="8" type="ORF">DM02DRAFT_542184</name>
</gene>
<dbReference type="PANTHER" id="PTHR33048:SF155">
    <property type="entry name" value="INTEGRAL MEMBRANE PROTEIN"/>
    <property type="match status" value="1"/>
</dbReference>
<comment type="similarity">
    <text evidence="5">Belongs to the SAT4 family.</text>
</comment>
<feature type="domain" description="Rhodopsin" evidence="7">
    <location>
        <begin position="31"/>
        <end position="271"/>
    </location>
</feature>
<proteinExistence type="inferred from homology"/>
<dbReference type="GO" id="GO:0016020">
    <property type="term" value="C:membrane"/>
    <property type="evidence" value="ECO:0007669"/>
    <property type="project" value="UniProtKB-SubCell"/>
</dbReference>
<organism evidence="8 9">
    <name type="scientific">Periconia macrospinosa</name>
    <dbReference type="NCBI Taxonomy" id="97972"/>
    <lineage>
        <taxon>Eukaryota</taxon>
        <taxon>Fungi</taxon>
        <taxon>Dikarya</taxon>
        <taxon>Ascomycota</taxon>
        <taxon>Pezizomycotina</taxon>
        <taxon>Dothideomycetes</taxon>
        <taxon>Pleosporomycetidae</taxon>
        <taxon>Pleosporales</taxon>
        <taxon>Massarineae</taxon>
        <taxon>Periconiaceae</taxon>
        <taxon>Periconia</taxon>
    </lineage>
</organism>
<keyword evidence="3 6" id="KW-1133">Transmembrane helix</keyword>
<keyword evidence="4 6" id="KW-0472">Membrane</keyword>
<dbReference type="AlphaFoldDB" id="A0A2V1D538"/>
<dbReference type="PANTHER" id="PTHR33048">
    <property type="entry name" value="PTH11-LIKE INTEGRAL MEMBRANE PROTEIN (AFU_ORTHOLOGUE AFUA_5G11245)"/>
    <property type="match status" value="1"/>
</dbReference>
<dbReference type="Pfam" id="PF20684">
    <property type="entry name" value="Fung_rhodopsin"/>
    <property type="match status" value="1"/>
</dbReference>
<feature type="transmembrane region" description="Helical" evidence="6">
    <location>
        <begin position="207"/>
        <end position="225"/>
    </location>
</feature>
<evidence type="ECO:0000256" key="4">
    <source>
        <dbReference type="ARBA" id="ARBA00023136"/>
    </source>
</evidence>
<evidence type="ECO:0000256" key="5">
    <source>
        <dbReference type="ARBA" id="ARBA00038359"/>
    </source>
</evidence>
<accession>A0A2V1D538</accession>
<protein>
    <recommendedName>
        <fullName evidence="7">Rhodopsin domain-containing protein</fullName>
    </recommendedName>
</protein>
<name>A0A2V1D538_9PLEO</name>
<comment type="subcellular location">
    <subcellularLocation>
        <location evidence="1">Membrane</location>
        <topology evidence="1">Multi-pass membrane protein</topology>
    </subcellularLocation>
</comment>
<feature type="transmembrane region" description="Helical" evidence="6">
    <location>
        <begin position="12"/>
        <end position="34"/>
    </location>
</feature>
<feature type="transmembrane region" description="Helical" evidence="6">
    <location>
        <begin position="88"/>
        <end position="113"/>
    </location>
</feature>
<evidence type="ECO:0000256" key="6">
    <source>
        <dbReference type="SAM" id="Phobius"/>
    </source>
</evidence>
<evidence type="ECO:0000256" key="1">
    <source>
        <dbReference type="ARBA" id="ARBA00004141"/>
    </source>
</evidence>
<evidence type="ECO:0000256" key="3">
    <source>
        <dbReference type="ARBA" id="ARBA00022989"/>
    </source>
</evidence>
<keyword evidence="9" id="KW-1185">Reference proteome</keyword>
<evidence type="ECO:0000256" key="2">
    <source>
        <dbReference type="ARBA" id="ARBA00022692"/>
    </source>
</evidence>
<dbReference type="Proteomes" id="UP000244855">
    <property type="component" value="Unassembled WGS sequence"/>
</dbReference>
<dbReference type="InterPro" id="IPR049326">
    <property type="entry name" value="Rhodopsin_dom_fungi"/>
</dbReference>
<dbReference type="OrthoDB" id="3934549at2759"/>
<evidence type="ECO:0000313" key="9">
    <source>
        <dbReference type="Proteomes" id="UP000244855"/>
    </source>
</evidence>
<evidence type="ECO:0000259" key="7">
    <source>
        <dbReference type="Pfam" id="PF20684"/>
    </source>
</evidence>
<feature type="transmembrane region" description="Helical" evidence="6">
    <location>
        <begin position="46"/>
        <end position="68"/>
    </location>
</feature>
<dbReference type="EMBL" id="KZ805613">
    <property type="protein sequence ID" value="PVH93146.1"/>
    <property type="molecule type" value="Genomic_DNA"/>
</dbReference>
<feature type="transmembrane region" description="Helical" evidence="6">
    <location>
        <begin position="125"/>
        <end position="147"/>
    </location>
</feature>
<dbReference type="InterPro" id="IPR052337">
    <property type="entry name" value="SAT4-like"/>
</dbReference>
<feature type="transmembrane region" description="Helical" evidence="6">
    <location>
        <begin position="173"/>
        <end position="195"/>
    </location>
</feature>